<evidence type="ECO:0000313" key="6">
    <source>
        <dbReference type="EMBL" id="XDH88250.1"/>
    </source>
</evidence>
<gene>
    <name evidence="6" type="ORF">ABZP26_03440</name>
</gene>
<dbReference type="InterPro" id="IPR000192">
    <property type="entry name" value="Aminotrans_V_dom"/>
</dbReference>
<comment type="catalytic activity">
    <reaction evidence="4">
        <text>(sulfur carrier)-H + L-cysteine = (sulfur carrier)-SH + L-alanine</text>
        <dbReference type="Rhea" id="RHEA:43892"/>
        <dbReference type="Rhea" id="RHEA-COMP:14737"/>
        <dbReference type="Rhea" id="RHEA-COMP:14739"/>
        <dbReference type="ChEBI" id="CHEBI:29917"/>
        <dbReference type="ChEBI" id="CHEBI:35235"/>
        <dbReference type="ChEBI" id="CHEBI:57972"/>
        <dbReference type="ChEBI" id="CHEBI:64428"/>
        <dbReference type="EC" id="2.8.1.7"/>
    </reaction>
</comment>
<evidence type="ECO:0000256" key="4">
    <source>
        <dbReference type="ARBA" id="ARBA00050776"/>
    </source>
</evidence>
<proteinExistence type="inferred from homology"/>
<dbReference type="Gene3D" id="3.40.640.10">
    <property type="entry name" value="Type I PLP-dependent aspartate aminotransferase-like (Major domain)"/>
    <property type="match status" value="1"/>
</dbReference>
<dbReference type="PANTHER" id="PTHR11601:SF34">
    <property type="entry name" value="CYSTEINE DESULFURASE"/>
    <property type="match status" value="1"/>
</dbReference>
<accession>A0AB39AS16</accession>
<keyword evidence="6" id="KW-0808">Transferase</keyword>
<dbReference type="InterPro" id="IPR015421">
    <property type="entry name" value="PyrdxlP-dep_Trfase_major"/>
</dbReference>
<comment type="similarity">
    <text evidence="2">Belongs to the class-V pyridoxal-phosphate-dependent aminotransferase family. NifS/IscS subfamily.</text>
</comment>
<reference evidence="6" key="1">
    <citation type="submission" date="2024-07" db="EMBL/GenBank/DDBJ databases">
        <authorList>
            <person name="Jiang Y."/>
            <person name="Qin Q."/>
        </authorList>
    </citation>
    <scope>NUCLEOTIDE SEQUENCE</scope>
    <source>
        <strain evidence="6">SD03</strain>
    </source>
</reference>
<dbReference type="RefSeq" id="WP_244926792.1">
    <property type="nucleotide sequence ID" value="NZ_CP162514.1"/>
</dbReference>
<name>A0AB39AS16_9GAMM</name>
<dbReference type="PANTHER" id="PTHR11601">
    <property type="entry name" value="CYSTEINE DESULFURYLASE FAMILY MEMBER"/>
    <property type="match status" value="1"/>
</dbReference>
<comment type="cofactor">
    <cofactor evidence="1">
        <name>pyridoxal 5'-phosphate</name>
        <dbReference type="ChEBI" id="CHEBI:597326"/>
    </cofactor>
</comment>
<protein>
    <submittedName>
        <fullName evidence="6">Aminotransferase class V-fold PLP-dependent enzyme</fullName>
    </submittedName>
</protein>
<evidence type="ECO:0000256" key="1">
    <source>
        <dbReference type="ARBA" id="ARBA00001933"/>
    </source>
</evidence>
<dbReference type="GO" id="GO:0008483">
    <property type="term" value="F:transaminase activity"/>
    <property type="evidence" value="ECO:0007669"/>
    <property type="project" value="UniProtKB-KW"/>
</dbReference>
<dbReference type="Pfam" id="PF00266">
    <property type="entry name" value="Aminotran_5"/>
    <property type="match status" value="1"/>
</dbReference>
<dbReference type="EMBL" id="CP162514">
    <property type="protein sequence ID" value="XDH88250.1"/>
    <property type="molecule type" value="Genomic_DNA"/>
</dbReference>
<keyword evidence="3" id="KW-0663">Pyridoxal phosphate</keyword>
<dbReference type="SUPFAM" id="SSF53383">
    <property type="entry name" value="PLP-dependent transferases"/>
    <property type="match status" value="1"/>
</dbReference>
<evidence type="ECO:0000259" key="5">
    <source>
        <dbReference type="Pfam" id="PF00266"/>
    </source>
</evidence>
<dbReference type="InterPro" id="IPR015424">
    <property type="entry name" value="PyrdxlP-dep_Trfase"/>
</dbReference>
<evidence type="ECO:0000256" key="3">
    <source>
        <dbReference type="ARBA" id="ARBA00022898"/>
    </source>
</evidence>
<sequence>MLGDENLKTKKHIVISSIEHKCIFAICDYFQKLGYDISLVKPNANGVITAENVKAVIKEGTALVSIMHVYNKNKRDRVFQILANLARGGALIRKHLF</sequence>
<dbReference type="AlphaFoldDB" id="A0AB39AS16"/>
<feature type="domain" description="Aminotransferase class V" evidence="5">
    <location>
        <begin position="4"/>
        <end position="71"/>
    </location>
</feature>
<dbReference type="GO" id="GO:0031071">
    <property type="term" value="F:cysteine desulfurase activity"/>
    <property type="evidence" value="ECO:0007669"/>
    <property type="project" value="UniProtKB-EC"/>
</dbReference>
<evidence type="ECO:0000256" key="2">
    <source>
        <dbReference type="ARBA" id="ARBA00006490"/>
    </source>
</evidence>
<organism evidence="6">
    <name type="scientific">Pseudoalteromonas sp. SD03</name>
    <dbReference type="NCBI Taxonomy" id="3231719"/>
    <lineage>
        <taxon>Bacteria</taxon>
        <taxon>Pseudomonadati</taxon>
        <taxon>Pseudomonadota</taxon>
        <taxon>Gammaproteobacteria</taxon>
        <taxon>Alteromonadales</taxon>
        <taxon>Pseudoalteromonadaceae</taxon>
        <taxon>Pseudoalteromonas</taxon>
    </lineage>
</organism>
<keyword evidence="6" id="KW-0032">Aminotransferase</keyword>